<comment type="subcellular location">
    <subcellularLocation>
        <location evidence="1">Membrane</location>
        <topology evidence="1">Single-pass membrane protein</topology>
    </subcellularLocation>
</comment>
<gene>
    <name evidence="13" type="primary">atpF</name>
    <name evidence="13" type="ORF">Psor_090</name>
</gene>
<dbReference type="RefSeq" id="YP_009297222.1">
    <property type="nucleotide sequence ID" value="NC_031175.1"/>
</dbReference>
<keyword evidence="5 11" id="KW-0375">Hydrogen ion transport</keyword>
<evidence type="ECO:0000256" key="11">
    <source>
        <dbReference type="RuleBase" id="RU003848"/>
    </source>
</evidence>
<keyword evidence="7 11" id="KW-0406">Ion transport</keyword>
<comment type="similarity">
    <text evidence="11">Belongs to the ATPase B chain family.</text>
</comment>
<comment type="function">
    <text evidence="10">F(1)F(0) ATP synthase produces ATP from ADP in the presence of a proton or sodium gradient. F-type ATPases consist of two structural domains, F(1) containing the extramembraneous catalytic core and F(0) containing the membrane proton channel, linked together by a central stalk and a peripheral stalk. During catalysis, ATP synthesis in the catalytic domain of F(1) is coupled via a rotary mechanism of the central stalk subunits to proton translocation.</text>
</comment>
<dbReference type="InterPro" id="IPR002146">
    <property type="entry name" value="ATP_synth_b/b'su_bac/chlpt"/>
</dbReference>
<dbReference type="GO" id="GO:0015986">
    <property type="term" value="P:proton motive force-driven ATP synthesis"/>
    <property type="evidence" value="ECO:0007669"/>
    <property type="project" value="InterPro"/>
</dbReference>
<evidence type="ECO:0000256" key="4">
    <source>
        <dbReference type="ARBA" id="ARBA00022692"/>
    </source>
</evidence>
<evidence type="ECO:0000256" key="1">
    <source>
        <dbReference type="ARBA" id="ARBA00004167"/>
    </source>
</evidence>
<evidence type="ECO:0000256" key="9">
    <source>
        <dbReference type="ARBA" id="ARBA00023310"/>
    </source>
</evidence>
<dbReference type="GO" id="GO:0045259">
    <property type="term" value="C:proton-transporting ATP synthase complex"/>
    <property type="evidence" value="ECO:0007669"/>
    <property type="project" value="UniProtKB-KW"/>
</dbReference>
<sequence length="177" mass="19631">MNLLNYWIIITEHSAKGLSINTNILDTNIINLAILISALIYLGKGALGKILSNRQEKVFAAIQEAEIKLEQANQRLAEAEKQLEQTQSVIAQIKKDAENTAKKIRDSLLEQGKADTQRLLASSQSSIKSTENEIRKQIQQQIVSLALKRVNIQLKNQINDNVKISIIDSNLAMLGGS</sequence>
<evidence type="ECO:0000256" key="5">
    <source>
        <dbReference type="ARBA" id="ARBA00022781"/>
    </source>
</evidence>
<evidence type="ECO:0000256" key="3">
    <source>
        <dbReference type="ARBA" id="ARBA00022547"/>
    </source>
</evidence>
<dbReference type="AlphaFoldDB" id="A0A1C9CDX0"/>
<dbReference type="NCBIfam" id="NF005606">
    <property type="entry name" value="PRK07352.1"/>
    <property type="match status" value="1"/>
</dbReference>
<dbReference type="PANTHER" id="PTHR34264">
    <property type="entry name" value="ATP SYNTHASE SUBUNIT B, CHLOROPLASTIC"/>
    <property type="match status" value="1"/>
</dbReference>
<evidence type="ECO:0000313" key="13">
    <source>
        <dbReference type="EMBL" id="AOM66565.1"/>
    </source>
</evidence>
<evidence type="ECO:0000256" key="6">
    <source>
        <dbReference type="ARBA" id="ARBA00022989"/>
    </source>
</evidence>
<keyword evidence="2 11" id="KW-0813">Transport</keyword>
<reference evidence="13" key="1">
    <citation type="journal article" date="2016" name="BMC Biol.">
        <title>Parallel evolution of highly conserved plastid genome architecture in red seaweeds and seed plants.</title>
        <authorList>
            <person name="Lee J."/>
            <person name="Cho C.H."/>
            <person name="Park S.I."/>
            <person name="Choi J.W."/>
            <person name="Song H.S."/>
            <person name="West J.A."/>
            <person name="Bhattacharya D."/>
            <person name="Yoon H.S."/>
        </authorList>
    </citation>
    <scope>NUCLEOTIDE SEQUENCE</scope>
</reference>
<evidence type="ECO:0000256" key="12">
    <source>
        <dbReference type="SAM" id="Coils"/>
    </source>
</evidence>
<dbReference type="GO" id="GO:0015078">
    <property type="term" value="F:proton transmembrane transporter activity"/>
    <property type="evidence" value="ECO:0007669"/>
    <property type="project" value="InterPro"/>
</dbReference>
<evidence type="ECO:0000256" key="7">
    <source>
        <dbReference type="ARBA" id="ARBA00023065"/>
    </source>
</evidence>
<keyword evidence="8" id="KW-0472">Membrane</keyword>
<name>A0A1C9CDX0_PORSO</name>
<dbReference type="HAMAP" id="MF_01398">
    <property type="entry name" value="ATP_synth_b_bprime"/>
    <property type="match status" value="1"/>
</dbReference>
<evidence type="ECO:0000256" key="8">
    <source>
        <dbReference type="ARBA" id="ARBA00023136"/>
    </source>
</evidence>
<organism evidence="13">
    <name type="scientific">Porphyridium sordidum</name>
    <name type="common">Red alga</name>
    <dbReference type="NCBI Taxonomy" id="28024"/>
    <lineage>
        <taxon>Eukaryota</taxon>
        <taxon>Rhodophyta</taxon>
        <taxon>Bangiophyceae</taxon>
        <taxon>Porphyridiales</taxon>
        <taxon>Porphyridiaceae</taxon>
        <taxon>Porphyridium</taxon>
    </lineage>
</organism>
<dbReference type="Pfam" id="PF00430">
    <property type="entry name" value="ATP-synt_B"/>
    <property type="match status" value="1"/>
</dbReference>
<dbReference type="GeneID" id="29073702"/>
<dbReference type="EMBL" id="KX284720">
    <property type="protein sequence ID" value="AOM66565.1"/>
    <property type="molecule type" value="Genomic_DNA"/>
</dbReference>
<geneLocation type="plastid" evidence="13"/>
<dbReference type="PANTHER" id="PTHR34264:SF3">
    <property type="entry name" value="ATP SYNTHASE SUBUNIT B, CHLOROPLASTIC"/>
    <property type="match status" value="1"/>
</dbReference>
<protein>
    <submittedName>
        <fullName evidence="13">ATP synthase CFO B chain subunit I</fullName>
    </submittedName>
</protein>
<feature type="coiled-coil region" evidence="12">
    <location>
        <begin position="55"/>
        <end position="140"/>
    </location>
</feature>
<keyword evidence="4 11" id="KW-0812">Transmembrane</keyword>
<evidence type="ECO:0000256" key="10">
    <source>
        <dbReference type="ARBA" id="ARBA00025198"/>
    </source>
</evidence>
<dbReference type="CDD" id="cd06503">
    <property type="entry name" value="ATP-synt_Fo_b"/>
    <property type="match status" value="1"/>
</dbReference>
<accession>A0A1C9CDX0</accession>
<proteinExistence type="inferred from homology"/>
<keyword evidence="3 11" id="KW-0138">CF(0)</keyword>
<keyword evidence="12" id="KW-0175">Coiled coil</keyword>
<keyword evidence="13" id="KW-0934">Plastid</keyword>
<keyword evidence="6" id="KW-1133">Transmembrane helix</keyword>
<evidence type="ECO:0000256" key="2">
    <source>
        <dbReference type="ARBA" id="ARBA00022448"/>
    </source>
</evidence>
<keyword evidence="9" id="KW-0066">ATP synthesis</keyword>